<dbReference type="Proteomes" id="UP001602058">
    <property type="component" value="Unassembled WGS sequence"/>
</dbReference>
<feature type="signal peptide" evidence="1">
    <location>
        <begin position="1"/>
        <end position="29"/>
    </location>
</feature>
<evidence type="ECO:0000313" key="3">
    <source>
        <dbReference type="Proteomes" id="UP001602058"/>
    </source>
</evidence>
<comment type="caution">
    <text evidence="2">The sequence shown here is derived from an EMBL/GenBank/DDBJ whole genome shotgun (WGS) entry which is preliminary data.</text>
</comment>
<protein>
    <recommendedName>
        <fullName evidence="4">Secreted protein</fullName>
    </recommendedName>
</protein>
<name>A0ABW6UI85_9ACTN</name>
<gene>
    <name evidence="2" type="ORF">ACFY1D_17195</name>
</gene>
<feature type="chain" id="PRO_5046520069" description="Secreted protein" evidence="1">
    <location>
        <begin position="30"/>
        <end position="94"/>
    </location>
</feature>
<keyword evidence="1" id="KW-0732">Signal</keyword>
<organism evidence="2 3">
    <name type="scientific">Streptomyces bluensis</name>
    <dbReference type="NCBI Taxonomy" id="33897"/>
    <lineage>
        <taxon>Bacteria</taxon>
        <taxon>Bacillati</taxon>
        <taxon>Actinomycetota</taxon>
        <taxon>Actinomycetes</taxon>
        <taxon>Kitasatosporales</taxon>
        <taxon>Streptomycetaceae</taxon>
        <taxon>Streptomyces</taxon>
    </lineage>
</organism>
<evidence type="ECO:0000256" key="1">
    <source>
        <dbReference type="SAM" id="SignalP"/>
    </source>
</evidence>
<dbReference type="RefSeq" id="WP_387887304.1">
    <property type="nucleotide sequence ID" value="NZ_JBIAWJ010000008.1"/>
</dbReference>
<evidence type="ECO:0008006" key="4">
    <source>
        <dbReference type="Google" id="ProtNLM"/>
    </source>
</evidence>
<proteinExistence type="predicted"/>
<accession>A0ABW6UI85</accession>
<keyword evidence="3" id="KW-1185">Reference proteome</keyword>
<dbReference type="EMBL" id="JBIAWJ010000008">
    <property type="protein sequence ID" value="MFF4523136.1"/>
    <property type="molecule type" value="Genomic_DNA"/>
</dbReference>
<reference evidence="2 3" key="1">
    <citation type="submission" date="2024-10" db="EMBL/GenBank/DDBJ databases">
        <title>The Natural Products Discovery Center: Release of the First 8490 Sequenced Strains for Exploring Actinobacteria Biosynthetic Diversity.</title>
        <authorList>
            <person name="Kalkreuter E."/>
            <person name="Kautsar S.A."/>
            <person name="Yang D."/>
            <person name="Bader C.D."/>
            <person name="Teijaro C.N."/>
            <person name="Fluegel L."/>
            <person name="Davis C.M."/>
            <person name="Simpson J.R."/>
            <person name="Lauterbach L."/>
            <person name="Steele A.D."/>
            <person name="Gui C."/>
            <person name="Meng S."/>
            <person name="Li G."/>
            <person name="Viehrig K."/>
            <person name="Ye F."/>
            <person name="Su P."/>
            <person name="Kiefer A.F."/>
            <person name="Nichols A."/>
            <person name="Cepeda A.J."/>
            <person name="Yan W."/>
            <person name="Fan B."/>
            <person name="Jiang Y."/>
            <person name="Adhikari A."/>
            <person name="Zheng C.-J."/>
            <person name="Schuster L."/>
            <person name="Cowan T.M."/>
            <person name="Smanski M.J."/>
            <person name="Chevrette M.G."/>
            <person name="De Carvalho L.P.S."/>
            <person name="Shen B."/>
        </authorList>
    </citation>
    <scope>NUCLEOTIDE SEQUENCE [LARGE SCALE GENOMIC DNA]</scope>
    <source>
        <strain evidence="2 3">NPDC001390</strain>
    </source>
</reference>
<sequence length="94" mass="10499">MRTRMALVSAGIGAALVLGGTTVPAAAAAAPSSSSVSRSDVAAIGWEDTGERFNRLAPCDTRGQWYYDSHWNAWDWECRWNSANRNYQLWVWYL</sequence>
<evidence type="ECO:0000313" key="2">
    <source>
        <dbReference type="EMBL" id="MFF4523136.1"/>
    </source>
</evidence>